<keyword evidence="2" id="KW-1003">Cell membrane</keyword>
<keyword evidence="4 8" id="KW-1133">Transmembrane helix</keyword>
<gene>
    <name evidence="9" type="ORF">MNBD_GAMMA22-1872</name>
</gene>
<feature type="transmembrane region" description="Helical" evidence="8">
    <location>
        <begin position="7"/>
        <end position="28"/>
    </location>
</feature>
<dbReference type="PANTHER" id="PTHR28259">
    <property type="entry name" value="FLUORIDE EXPORT PROTEIN 1-RELATED"/>
    <property type="match status" value="1"/>
</dbReference>
<organism evidence="9">
    <name type="scientific">hydrothermal vent metagenome</name>
    <dbReference type="NCBI Taxonomy" id="652676"/>
    <lineage>
        <taxon>unclassified sequences</taxon>
        <taxon>metagenomes</taxon>
        <taxon>ecological metagenomes</taxon>
    </lineage>
</organism>
<name>A0A3B1APE7_9ZZZZ</name>
<evidence type="ECO:0000256" key="4">
    <source>
        <dbReference type="ARBA" id="ARBA00022989"/>
    </source>
</evidence>
<dbReference type="AlphaFoldDB" id="A0A3B1APE7"/>
<protein>
    <submittedName>
        <fullName evidence="9">Fluoride ion transporter CrcB</fullName>
    </submittedName>
</protein>
<evidence type="ECO:0000256" key="6">
    <source>
        <dbReference type="ARBA" id="ARBA00035120"/>
    </source>
</evidence>
<dbReference type="PANTHER" id="PTHR28259:SF1">
    <property type="entry name" value="FLUORIDE EXPORT PROTEIN 1-RELATED"/>
    <property type="match status" value="1"/>
</dbReference>
<comment type="similarity">
    <text evidence="6">Belongs to the fluoride channel Fluc/FEX (TC 1.A.43) family.</text>
</comment>
<feature type="transmembrane region" description="Helical" evidence="8">
    <location>
        <begin position="104"/>
        <end position="127"/>
    </location>
</feature>
<evidence type="ECO:0000256" key="5">
    <source>
        <dbReference type="ARBA" id="ARBA00023136"/>
    </source>
</evidence>
<evidence type="ECO:0000256" key="2">
    <source>
        <dbReference type="ARBA" id="ARBA00022475"/>
    </source>
</evidence>
<dbReference type="EMBL" id="UOFS01000024">
    <property type="protein sequence ID" value="VAW95804.1"/>
    <property type="molecule type" value="Genomic_DNA"/>
</dbReference>
<keyword evidence="5 8" id="KW-0472">Membrane</keyword>
<dbReference type="GO" id="GO:0005886">
    <property type="term" value="C:plasma membrane"/>
    <property type="evidence" value="ECO:0007669"/>
    <property type="project" value="UniProtKB-SubCell"/>
</dbReference>
<evidence type="ECO:0000256" key="8">
    <source>
        <dbReference type="SAM" id="Phobius"/>
    </source>
</evidence>
<accession>A0A3B1APE7</accession>
<feature type="transmembrane region" description="Helical" evidence="8">
    <location>
        <begin position="40"/>
        <end position="62"/>
    </location>
</feature>
<keyword evidence="3 8" id="KW-0812">Transmembrane</keyword>
<comment type="catalytic activity">
    <reaction evidence="7">
        <text>fluoride(in) = fluoride(out)</text>
        <dbReference type="Rhea" id="RHEA:76159"/>
        <dbReference type="ChEBI" id="CHEBI:17051"/>
    </reaction>
    <physiologicalReaction direction="left-to-right" evidence="7">
        <dbReference type="Rhea" id="RHEA:76160"/>
    </physiologicalReaction>
</comment>
<evidence type="ECO:0000256" key="7">
    <source>
        <dbReference type="ARBA" id="ARBA00035585"/>
    </source>
</evidence>
<comment type="subcellular location">
    <subcellularLocation>
        <location evidence="1">Cell membrane</location>
        <topology evidence="1">Multi-pass membrane protein</topology>
    </subcellularLocation>
</comment>
<dbReference type="Pfam" id="PF02537">
    <property type="entry name" value="CRCB"/>
    <property type="match status" value="1"/>
</dbReference>
<reference evidence="9" key="1">
    <citation type="submission" date="2018-06" db="EMBL/GenBank/DDBJ databases">
        <authorList>
            <person name="Zhirakovskaya E."/>
        </authorList>
    </citation>
    <scope>NUCLEOTIDE SEQUENCE</scope>
</reference>
<proteinExistence type="inferred from homology"/>
<evidence type="ECO:0000313" key="9">
    <source>
        <dbReference type="EMBL" id="VAW95804.1"/>
    </source>
</evidence>
<feature type="transmembrane region" description="Helical" evidence="8">
    <location>
        <begin position="74"/>
        <end position="92"/>
    </location>
</feature>
<dbReference type="NCBIfam" id="TIGR00494">
    <property type="entry name" value="crcB"/>
    <property type="match status" value="1"/>
</dbReference>
<sequence>MSVLTPSLINGLIIASGGAIGALTRYLTSQYIYNRFGQDFPYGTLGVNVIGSLFMGLLYILLIERMVLSAEWRSFLLIGLIGAFTTFSTFSIESLNLIFNGELFKAGLNIVLSVILCIIAAWVGVIVGRQL</sequence>
<dbReference type="InterPro" id="IPR003691">
    <property type="entry name" value="FluC"/>
</dbReference>
<dbReference type="GO" id="GO:1903425">
    <property type="term" value="F:fluoride transmembrane transporter activity"/>
    <property type="evidence" value="ECO:0007669"/>
    <property type="project" value="TreeGrafter"/>
</dbReference>
<dbReference type="HAMAP" id="MF_00454">
    <property type="entry name" value="FluC"/>
    <property type="match status" value="1"/>
</dbReference>
<evidence type="ECO:0000256" key="1">
    <source>
        <dbReference type="ARBA" id="ARBA00004651"/>
    </source>
</evidence>
<evidence type="ECO:0000256" key="3">
    <source>
        <dbReference type="ARBA" id="ARBA00022692"/>
    </source>
</evidence>